<feature type="compositionally biased region" description="Acidic residues" evidence="1">
    <location>
        <begin position="498"/>
        <end position="527"/>
    </location>
</feature>
<evidence type="ECO:0000313" key="2">
    <source>
        <dbReference type="EMBL" id="WPH02815.1"/>
    </source>
</evidence>
<keyword evidence="3" id="KW-1185">Reference proteome</keyword>
<feature type="compositionally biased region" description="Polar residues" evidence="1">
    <location>
        <begin position="641"/>
        <end position="660"/>
    </location>
</feature>
<reference evidence="2 3" key="1">
    <citation type="submission" date="2023-11" db="EMBL/GenBank/DDBJ databases">
        <title>An acidophilic fungus is an integral part of prey digestion in a carnivorous sundew plant.</title>
        <authorList>
            <person name="Tsai I.J."/>
        </authorList>
    </citation>
    <scope>NUCLEOTIDE SEQUENCE [LARGE SCALE GENOMIC DNA]</scope>
    <source>
        <strain evidence="2">169a</strain>
    </source>
</reference>
<organism evidence="2 3">
    <name type="scientific">Acrodontium crateriforme</name>
    <dbReference type="NCBI Taxonomy" id="150365"/>
    <lineage>
        <taxon>Eukaryota</taxon>
        <taxon>Fungi</taxon>
        <taxon>Dikarya</taxon>
        <taxon>Ascomycota</taxon>
        <taxon>Pezizomycotina</taxon>
        <taxon>Dothideomycetes</taxon>
        <taxon>Dothideomycetidae</taxon>
        <taxon>Mycosphaerellales</taxon>
        <taxon>Teratosphaeriaceae</taxon>
        <taxon>Acrodontium</taxon>
    </lineage>
</organism>
<feature type="region of interest" description="Disordered" evidence="1">
    <location>
        <begin position="594"/>
        <end position="660"/>
    </location>
</feature>
<accession>A0AAQ3M7N6</accession>
<name>A0AAQ3M7N6_9PEZI</name>
<gene>
    <name evidence="2" type="ORF">R9X50_00568300</name>
</gene>
<dbReference type="EMBL" id="CP138588">
    <property type="protein sequence ID" value="WPH02815.1"/>
    <property type="molecule type" value="Genomic_DNA"/>
</dbReference>
<evidence type="ECO:0000313" key="3">
    <source>
        <dbReference type="Proteomes" id="UP001303373"/>
    </source>
</evidence>
<feature type="compositionally biased region" description="Low complexity" evidence="1">
    <location>
        <begin position="355"/>
        <end position="370"/>
    </location>
</feature>
<feature type="compositionally biased region" description="Polar residues" evidence="1">
    <location>
        <begin position="485"/>
        <end position="497"/>
    </location>
</feature>
<sequence length="660" mass="72427">MAHFTERRMSHQPQLRTPENKKSVQRNGLKNSNATSSSPNANQCMEVDGDEDNGSAVEDQEASVDEPDASALSVVRKRLAGLQSGDDSEQATSGAEQEDSDDEYAGLDEISDDDDDDEKTEVEKEADVLRNAELDLIQEFERKEHRRTTDSALDHMFNAGANGGAEDDSNSVVDLNEDPFAGLEAHDSLYQDLWNDAEYDLGLWRLPIDQDHPESMGNKKRVRFEEARSRSLSVSSNSSVDANETFPDLFMAQDDPALAQHFAIDMDPDATFTGDYSDAESCYDFDGEEEIIAFEVDEDMSDSDEEDVSSEESDFDGDTTDEETEEETIARMLEMQRAAGKSPRIGPSTPAAAKRSSITRTTSTGSPTTPKNGRGPRTGTFILDPTRAAMSADSSSNKIKLLPPTKPTEQDKAFWRRARNAAASRNGSPTGSSSFLMRPRSATEMPDRPFTAQCTLASMFNGNIDLIRNNERPSVAPEMFPTALSRPQTSFGSTTWTEDSELEPLDVDMDDFIDMSSDSESDDEDPESATSPLKADDVFQTPRNDGISSGLLDHLEQQRGLVGSFRRNQSRVKHVSSLASHPIKRAATMESNALQTGRRGAANTPMTPARKNRPSQDMNVTGSGVKKIFSSPLAQRRPKSRGNSISGNGIYQTLSPSIMR</sequence>
<feature type="compositionally biased region" description="Acidic residues" evidence="1">
    <location>
        <begin position="296"/>
        <end position="327"/>
    </location>
</feature>
<evidence type="ECO:0000256" key="1">
    <source>
        <dbReference type="SAM" id="MobiDB-lite"/>
    </source>
</evidence>
<feature type="compositionally biased region" description="Low complexity" evidence="1">
    <location>
        <begin position="31"/>
        <end position="42"/>
    </location>
</feature>
<protein>
    <submittedName>
        <fullName evidence="2">Uncharacterized protein</fullName>
    </submittedName>
</protein>
<proteinExistence type="predicted"/>
<feature type="region of interest" description="Disordered" evidence="1">
    <location>
        <begin position="484"/>
        <end position="550"/>
    </location>
</feature>
<feature type="region of interest" description="Disordered" evidence="1">
    <location>
        <begin position="296"/>
        <end position="410"/>
    </location>
</feature>
<dbReference type="Proteomes" id="UP001303373">
    <property type="component" value="Chromosome 9"/>
</dbReference>
<feature type="region of interest" description="Disordered" evidence="1">
    <location>
        <begin position="1"/>
        <end position="127"/>
    </location>
</feature>
<feature type="compositionally biased region" description="Acidic residues" evidence="1">
    <location>
        <begin position="96"/>
        <end position="120"/>
    </location>
</feature>
<feature type="compositionally biased region" description="Acidic residues" evidence="1">
    <location>
        <begin position="47"/>
        <end position="68"/>
    </location>
</feature>
<dbReference type="AlphaFoldDB" id="A0AAQ3M7N6"/>